<dbReference type="InParanoid" id="H2Z6B7"/>
<accession>H2Z6B7</accession>
<feature type="transmembrane region" description="Helical" evidence="1">
    <location>
        <begin position="98"/>
        <end position="126"/>
    </location>
</feature>
<dbReference type="Proteomes" id="UP000007875">
    <property type="component" value="Unassembled WGS sequence"/>
</dbReference>
<keyword evidence="1" id="KW-0472">Membrane</keyword>
<reference evidence="2" key="2">
    <citation type="submission" date="2025-08" db="UniProtKB">
        <authorList>
            <consortium name="Ensembl"/>
        </authorList>
    </citation>
    <scope>IDENTIFICATION</scope>
</reference>
<protein>
    <submittedName>
        <fullName evidence="2">Uncharacterized protein</fullName>
    </submittedName>
</protein>
<name>H2Z6B7_CIOSA</name>
<evidence type="ECO:0000256" key="1">
    <source>
        <dbReference type="SAM" id="Phobius"/>
    </source>
</evidence>
<feature type="transmembrane region" description="Helical" evidence="1">
    <location>
        <begin position="30"/>
        <end position="54"/>
    </location>
</feature>
<reference evidence="3" key="1">
    <citation type="submission" date="2003-08" db="EMBL/GenBank/DDBJ databases">
        <authorList>
            <person name="Birren B."/>
            <person name="Nusbaum C."/>
            <person name="Abebe A."/>
            <person name="Abouelleil A."/>
            <person name="Adekoya E."/>
            <person name="Ait-zahra M."/>
            <person name="Allen N."/>
            <person name="Allen T."/>
            <person name="An P."/>
            <person name="Anderson M."/>
            <person name="Anderson S."/>
            <person name="Arachchi H."/>
            <person name="Armbruster J."/>
            <person name="Bachantsang P."/>
            <person name="Baldwin J."/>
            <person name="Barry A."/>
            <person name="Bayul T."/>
            <person name="Blitshsteyn B."/>
            <person name="Bloom T."/>
            <person name="Blye J."/>
            <person name="Boguslavskiy L."/>
            <person name="Borowsky M."/>
            <person name="Boukhgalter B."/>
            <person name="Brunache A."/>
            <person name="Butler J."/>
            <person name="Calixte N."/>
            <person name="Calvo S."/>
            <person name="Camarata J."/>
            <person name="Campo K."/>
            <person name="Chang J."/>
            <person name="Cheshatsang Y."/>
            <person name="Citroen M."/>
            <person name="Collymore A."/>
            <person name="Considine T."/>
            <person name="Cook A."/>
            <person name="Cooke P."/>
            <person name="Corum B."/>
            <person name="Cuomo C."/>
            <person name="David R."/>
            <person name="Dawoe T."/>
            <person name="Degray S."/>
            <person name="Dodge S."/>
            <person name="Dooley K."/>
            <person name="Dorje P."/>
            <person name="Dorjee K."/>
            <person name="Dorris L."/>
            <person name="Duffey N."/>
            <person name="Dupes A."/>
            <person name="Elkins T."/>
            <person name="Engels R."/>
            <person name="Erickson J."/>
            <person name="Farina A."/>
            <person name="Faro S."/>
            <person name="Ferreira P."/>
            <person name="Fischer H."/>
            <person name="Fitzgerald M."/>
            <person name="Foley K."/>
            <person name="Gage D."/>
            <person name="Galagan J."/>
            <person name="Gearin G."/>
            <person name="Gnerre S."/>
            <person name="Gnirke A."/>
            <person name="Goyette A."/>
            <person name="Graham J."/>
            <person name="Grandbois E."/>
            <person name="Gyaltsen K."/>
            <person name="Hafez N."/>
            <person name="Hagopian D."/>
            <person name="Hagos B."/>
            <person name="Hall J."/>
            <person name="Hatcher B."/>
            <person name="Heller A."/>
            <person name="Higgins H."/>
            <person name="Honan T."/>
            <person name="Horn A."/>
            <person name="Houde N."/>
            <person name="Hughes L."/>
            <person name="Hulme W."/>
            <person name="Husby E."/>
            <person name="Iliev I."/>
            <person name="Jaffe D."/>
            <person name="Jones C."/>
            <person name="Kamal M."/>
            <person name="Kamat A."/>
            <person name="Kamvysselis M."/>
            <person name="Karlsson E."/>
            <person name="Kells C."/>
            <person name="Kieu A."/>
            <person name="Kisner P."/>
            <person name="Kodira C."/>
            <person name="Kulbokas E."/>
            <person name="Labutti K."/>
            <person name="Lama D."/>
            <person name="Landers T."/>
            <person name="Leger J."/>
            <person name="Levine S."/>
            <person name="Lewis D."/>
            <person name="Lewis T."/>
            <person name="Lindblad-toh K."/>
            <person name="Liu X."/>
            <person name="Lokyitsang T."/>
            <person name="Lokyitsang Y."/>
            <person name="Lucien O."/>
            <person name="Lui A."/>
            <person name="Ma L.J."/>
            <person name="Mabbitt R."/>
            <person name="Macdonald J."/>
            <person name="Maclean C."/>
            <person name="Major J."/>
            <person name="Manning J."/>
            <person name="Marabella R."/>
            <person name="Maru K."/>
            <person name="Matthews C."/>
            <person name="Mauceli E."/>
            <person name="Mccarthy M."/>
            <person name="Mcdonough S."/>
            <person name="Mcghee T."/>
            <person name="Meldrim J."/>
            <person name="Meneus L."/>
            <person name="Mesirov J."/>
            <person name="Mihalev A."/>
            <person name="Mihova T."/>
            <person name="Mikkelsen T."/>
            <person name="Mlenga V."/>
            <person name="Moru K."/>
            <person name="Mozes J."/>
            <person name="Mulrain L."/>
            <person name="Munson G."/>
            <person name="Naylor J."/>
            <person name="Newes C."/>
            <person name="Nguyen C."/>
            <person name="Nguyen N."/>
            <person name="Nguyen T."/>
            <person name="Nicol R."/>
            <person name="Nielsen C."/>
            <person name="Nizzari M."/>
            <person name="Norbu C."/>
            <person name="Norbu N."/>
            <person name="O'donnell P."/>
            <person name="Okoawo O."/>
            <person name="O'leary S."/>
            <person name="Omotosho B."/>
            <person name="O'neill K."/>
            <person name="Osman S."/>
            <person name="Parker S."/>
            <person name="Perrin D."/>
            <person name="Phunkhang P."/>
            <person name="Piqani B."/>
            <person name="Purcell S."/>
            <person name="Rachupka T."/>
            <person name="Ramasamy U."/>
            <person name="Rameau R."/>
            <person name="Ray V."/>
            <person name="Raymond C."/>
            <person name="Retta R."/>
            <person name="Richardson S."/>
            <person name="Rise C."/>
            <person name="Rodriguez J."/>
            <person name="Rogers J."/>
            <person name="Rogov P."/>
            <person name="Rutman M."/>
            <person name="Schupbach R."/>
            <person name="Seaman C."/>
            <person name="Settipalli S."/>
            <person name="Sharpe T."/>
            <person name="Sheridan J."/>
            <person name="Sherpa N."/>
            <person name="Shi J."/>
            <person name="Smirnov S."/>
            <person name="Smith C."/>
            <person name="Sougnez C."/>
            <person name="Spencer B."/>
            <person name="Stalker J."/>
            <person name="Stange-thomann N."/>
            <person name="Stavropoulos S."/>
            <person name="Stetson K."/>
            <person name="Stone C."/>
            <person name="Stone S."/>
            <person name="Stubbs M."/>
            <person name="Talamas J."/>
            <person name="Tchuinga P."/>
            <person name="Tenzing P."/>
            <person name="Tesfaye S."/>
            <person name="Theodore J."/>
            <person name="Thoulutsang Y."/>
            <person name="Topham K."/>
            <person name="Towey S."/>
            <person name="Tsamla T."/>
            <person name="Tsomo N."/>
            <person name="Vallee D."/>
            <person name="Vassiliev H."/>
            <person name="Venkataraman V."/>
            <person name="Vinson J."/>
            <person name="Vo A."/>
            <person name="Wade C."/>
            <person name="Wang S."/>
            <person name="Wangchuk T."/>
            <person name="Wangdi T."/>
            <person name="Whittaker C."/>
            <person name="Wilkinson J."/>
            <person name="Wu Y."/>
            <person name="Wyman D."/>
            <person name="Yadav S."/>
            <person name="Yang S."/>
            <person name="Yang X."/>
            <person name="Yeager S."/>
            <person name="Yee E."/>
            <person name="Young G."/>
            <person name="Zainoun J."/>
            <person name="Zembeck L."/>
            <person name="Zimmer A."/>
            <person name="Zody M."/>
            <person name="Lander E."/>
        </authorList>
    </citation>
    <scope>NUCLEOTIDE SEQUENCE [LARGE SCALE GENOMIC DNA]</scope>
</reference>
<proteinExistence type="predicted"/>
<keyword evidence="1" id="KW-0812">Transmembrane</keyword>
<keyword evidence="3" id="KW-1185">Reference proteome</keyword>
<dbReference type="Ensembl" id="ENSCSAVT00000013278.1">
    <property type="protein sequence ID" value="ENSCSAVP00000013129.1"/>
    <property type="gene ID" value="ENSCSAVG00000007709.1"/>
</dbReference>
<dbReference type="AlphaFoldDB" id="H2Z6B7"/>
<organism evidence="2 3">
    <name type="scientific">Ciona savignyi</name>
    <name type="common">Pacific transparent sea squirt</name>
    <dbReference type="NCBI Taxonomy" id="51511"/>
    <lineage>
        <taxon>Eukaryota</taxon>
        <taxon>Metazoa</taxon>
        <taxon>Chordata</taxon>
        <taxon>Tunicata</taxon>
        <taxon>Ascidiacea</taxon>
        <taxon>Phlebobranchia</taxon>
        <taxon>Cionidae</taxon>
        <taxon>Ciona</taxon>
    </lineage>
</organism>
<dbReference type="OMA" id="VNCITIT"/>
<sequence length="129" mass="13957">MFGIGIIFILYTGNFSSILTSENIQSYSLLLYYICIGGSLWCGVWAIIAGSIGIHANNATYSVFKINLHMGFSTVAAVSSTLLCWISVPMIIISIPSIFFLLFFTTLAVTSLTAFSSFVVSVVNCITIT</sequence>
<dbReference type="GeneTree" id="ENSGT00730000113186"/>
<feature type="transmembrane region" description="Helical" evidence="1">
    <location>
        <begin position="66"/>
        <end position="92"/>
    </location>
</feature>
<keyword evidence="1" id="KW-1133">Transmembrane helix</keyword>
<evidence type="ECO:0000313" key="3">
    <source>
        <dbReference type="Proteomes" id="UP000007875"/>
    </source>
</evidence>
<reference evidence="2" key="3">
    <citation type="submission" date="2025-09" db="UniProtKB">
        <authorList>
            <consortium name="Ensembl"/>
        </authorList>
    </citation>
    <scope>IDENTIFICATION</scope>
</reference>
<evidence type="ECO:0000313" key="2">
    <source>
        <dbReference type="Ensembl" id="ENSCSAVP00000013129.1"/>
    </source>
</evidence>
<dbReference type="HOGENOM" id="CLU_1953630_0_0_1"/>